<dbReference type="CDD" id="cd07377">
    <property type="entry name" value="WHTH_GntR"/>
    <property type="match status" value="1"/>
</dbReference>
<evidence type="ECO:0000256" key="2">
    <source>
        <dbReference type="ARBA" id="ARBA00023125"/>
    </source>
</evidence>
<accession>A0ABQ6IUZ5</accession>
<feature type="domain" description="HTH gntR-type" evidence="4">
    <location>
        <begin position="16"/>
        <end position="83"/>
    </location>
</feature>
<dbReference type="Gene3D" id="1.10.10.10">
    <property type="entry name" value="Winged helix-like DNA-binding domain superfamily/Winged helix DNA-binding domain"/>
    <property type="match status" value="1"/>
</dbReference>
<dbReference type="Proteomes" id="UP001157126">
    <property type="component" value="Unassembled WGS sequence"/>
</dbReference>
<name>A0ABQ6IUZ5_9MICO</name>
<dbReference type="Pfam" id="PF00392">
    <property type="entry name" value="GntR"/>
    <property type="match status" value="1"/>
</dbReference>
<dbReference type="InterPro" id="IPR011711">
    <property type="entry name" value="GntR_C"/>
</dbReference>
<dbReference type="SUPFAM" id="SSF46785">
    <property type="entry name" value="Winged helix' DNA-binding domain"/>
    <property type="match status" value="1"/>
</dbReference>
<dbReference type="SUPFAM" id="SSF48008">
    <property type="entry name" value="GntR ligand-binding domain-like"/>
    <property type="match status" value="1"/>
</dbReference>
<evidence type="ECO:0000256" key="1">
    <source>
        <dbReference type="ARBA" id="ARBA00023015"/>
    </source>
</evidence>
<dbReference type="InterPro" id="IPR036390">
    <property type="entry name" value="WH_DNA-bd_sf"/>
</dbReference>
<dbReference type="InterPro" id="IPR000524">
    <property type="entry name" value="Tscrpt_reg_HTH_GntR"/>
</dbReference>
<dbReference type="InterPro" id="IPR036388">
    <property type="entry name" value="WH-like_DNA-bd_sf"/>
</dbReference>
<comment type="caution">
    <text evidence="5">The sequence shown here is derived from an EMBL/GenBank/DDBJ whole genome shotgun (WGS) entry which is preliminary data.</text>
</comment>
<evidence type="ECO:0000259" key="4">
    <source>
        <dbReference type="PROSITE" id="PS50949"/>
    </source>
</evidence>
<keyword evidence="2" id="KW-0238">DNA-binding</keyword>
<dbReference type="PROSITE" id="PS50949">
    <property type="entry name" value="HTH_GNTR"/>
    <property type="match status" value="1"/>
</dbReference>
<dbReference type="SMART" id="SM00895">
    <property type="entry name" value="FCD"/>
    <property type="match status" value="1"/>
</dbReference>
<evidence type="ECO:0000313" key="6">
    <source>
        <dbReference type="Proteomes" id="UP001157126"/>
    </source>
</evidence>
<protein>
    <submittedName>
        <fullName evidence="5">GntR family transcriptional regulator</fullName>
    </submittedName>
</protein>
<proteinExistence type="predicted"/>
<dbReference type="SMART" id="SM00345">
    <property type="entry name" value="HTH_GNTR"/>
    <property type="match status" value="1"/>
</dbReference>
<dbReference type="Gene3D" id="1.20.120.530">
    <property type="entry name" value="GntR ligand-binding domain-like"/>
    <property type="match status" value="1"/>
</dbReference>
<dbReference type="Pfam" id="PF07729">
    <property type="entry name" value="FCD"/>
    <property type="match status" value="1"/>
</dbReference>
<keyword evidence="6" id="KW-1185">Reference proteome</keyword>
<organism evidence="5 6">
    <name type="scientific">Mobilicoccus caccae</name>
    <dbReference type="NCBI Taxonomy" id="1859295"/>
    <lineage>
        <taxon>Bacteria</taxon>
        <taxon>Bacillati</taxon>
        <taxon>Actinomycetota</taxon>
        <taxon>Actinomycetes</taxon>
        <taxon>Micrococcales</taxon>
        <taxon>Dermatophilaceae</taxon>
        <taxon>Mobilicoccus</taxon>
    </lineage>
</organism>
<dbReference type="PRINTS" id="PR00035">
    <property type="entry name" value="HTHGNTR"/>
</dbReference>
<dbReference type="InterPro" id="IPR008920">
    <property type="entry name" value="TF_FadR/GntR_C"/>
</dbReference>
<keyword evidence="3" id="KW-0804">Transcription</keyword>
<dbReference type="EMBL" id="BSUO01000001">
    <property type="protein sequence ID" value="GMA41755.1"/>
    <property type="molecule type" value="Genomic_DNA"/>
</dbReference>
<dbReference type="PANTHER" id="PTHR43537:SF45">
    <property type="entry name" value="GNTR FAMILY REGULATORY PROTEIN"/>
    <property type="match status" value="1"/>
</dbReference>
<gene>
    <name evidence="5" type="ORF">GCM10025883_38000</name>
</gene>
<sequence length="224" mass="24260">MMSPVTSDPADLHAPASLAESLRDTIRRQIVTTVLHPGDLLLEKSLAAEFGVSKTPVREALQMLVVEGWITLIPRRGYAVSSMGFNDIREVMHLRQILEPAAASAAAAATSPDLRADLEGLLEEQISAPTAPQAVDAAHRFHRRIAVAARNKRALRILESLWAETARAHRLLPPLATYIGADSERSAHRDVLDAIGAGDPERAGAVMAAHLAEAEAEMVRAFYR</sequence>
<evidence type="ECO:0000313" key="5">
    <source>
        <dbReference type="EMBL" id="GMA41755.1"/>
    </source>
</evidence>
<evidence type="ECO:0000256" key="3">
    <source>
        <dbReference type="ARBA" id="ARBA00023163"/>
    </source>
</evidence>
<dbReference type="PANTHER" id="PTHR43537">
    <property type="entry name" value="TRANSCRIPTIONAL REGULATOR, GNTR FAMILY"/>
    <property type="match status" value="1"/>
</dbReference>
<keyword evidence="1" id="KW-0805">Transcription regulation</keyword>
<reference evidence="6" key="1">
    <citation type="journal article" date="2019" name="Int. J. Syst. Evol. Microbiol.">
        <title>The Global Catalogue of Microorganisms (GCM) 10K type strain sequencing project: providing services to taxonomists for standard genome sequencing and annotation.</title>
        <authorList>
            <consortium name="The Broad Institute Genomics Platform"/>
            <consortium name="The Broad Institute Genome Sequencing Center for Infectious Disease"/>
            <person name="Wu L."/>
            <person name="Ma J."/>
        </authorList>
    </citation>
    <scope>NUCLEOTIDE SEQUENCE [LARGE SCALE GENOMIC DNA]</scope>
    <source>
        <strain evidence="6">NBRC 113072</strain>
    </source>
</reference>